<evidence type="ECO:0000256" key="5">
    <source>
        <dbReference type="ARBA" id="ARBA00022989"/>
    </source>
</evidence>
<keyword evidence="5 8" id="KW-1133">Transmembrane helix</keyword>
<evidence type="ECO:0000256" key="4">
    <source>
        <dbReference type="ARBA" id="ARBA00022692"/>
    </source>
</evidence>
<dbReference type="GO" id="GO:0005886">
    <property type="term" value="C:plasma membrane"/>
    <property type="evidence" value="ECO:0007669"/>
    <property type="project" value="UniProtKB-SubCell"/>
</dbReference>
<keyword evidence="4 7" id="KW-0812">Transmembrane</keyword>
<feature type="transmembrane region" description="Helical" evidence="8">
    <location>
        <begin position="16"/>
        <end position="38"/>
    </location>
</feature>
<keyword evidence="6 8" id="KW-0472">Membrane</keyword>
<dbReference type="GO" id="GO:0022857">
    <property type="term" value="F:transmembrane transporter activity"/>
    <property type="evidence" value="ECO:0007669"/>
    <property type="project" value="InterPro"/>
</dbReference>
<keyword evidence="7" id="KW-0813">Transport</keyword>
<accession>A0A0M2UYI3</accession>
<name>A0A0M2UYI3_9BACT</name>
<comment type="similarity">
    <text evidence="2 7">Belongs to the ExbD/TolR family.</text>
</comment>
<keyword evidence="7" id="KW-0653">Protein transport</keyword>
<dbReference type="AlphaFoldDB" id="A0A0M2UYI3"/>
<gene>
    <name evidence="9" type="ORF">BROFUL_00628</name>
</gene>
<dbReference type="EMBL" id="LAQJ01000086">
    <property type="protein sequence ID" value="KKO20645.1"/>
    <property type="molecule type" value="Genomic_DNA"/>
</dbReference>
<dbReference type="InterPro" id="IPR003400">
    <property type="entry name" value="ExbD"/>
</dbReference>
<dbReference type="GO" id="GO:0015031">
    <property type="term" value="P:protein transport"/>
    <property type="evidence" value="ECO:0007669"/>
    <property type="project" value="UniProtKB-KW"/>
</dbReference>
<protein>
    <recommendedName>
        <fullName evidence="11">Biopolymer transporter ExbD</fullName>
    </recommendedName>
</protein>
<keyword evidence="10" id="KW-1185">Reference proteome</keyword>
<comment type="caution">
    <text evidence="9">The sequence shown here is derived from an EMBL/GenBank/DDBJ whole genome shotgun (WGS) entry which is preliminary data.</text>
</comment>
<dbReference type="PATRIC" id="fig|380242.3.peg.794"/>
<evidence type="ECO:0000313" key="9">
    <source>
        <dbReference type="EMBL" id="KKO20645.1"/>
    </source>
</evidence>
<dbReference type="Gene3D" id="3.30.420.270">
    <property type="match status" value="1"/>
</dbReference>
<evidence type="ECO:0008006" key="11">
    <source>
        <dbReference type="Google" id="ProtNLM"/>
    </source>
</evidence>
<dbReference type="Proteomes" id="UP000034954">
    <property type="component" value="Unassembled WGS sequence"/>
</dbReference>
<evidence type="ECO:0000256" key="8">
    <source>
        <dbReference type="SAM" id="Phobius"/>
    </source>
</evidence>
<evidence type="ECO:0000313" key="10">
    <source>
        <dbReference type="Proteomes" id="UP000034954"/>
    </source>
</evidence>
<comment type="subcellular location">
    <subcellularLocation>
        <location evidence="1">Cell membrane</location>
        <topology evidence="1">Single-pass membrane protein</topology>
    </subcellularLocation>
    <subcellularLocation>
        <location evidence="7">Cell membrane</location>
        <topology evidence="7">Single-pass type II membrane protein</topology>
    </subcellularLocation>
</comment>
<evidence type="ECO:0000256" key="2">
    <source>
        <dbReference type="ARBA" id="ARBA00005811"/>
    </source>
</evidence>
<sequence>MKIPLPATRRRARIEIIPLIDVIFFLLATFVVVSLSMVKNQGISVNLPSAVTGNPQEREAAVTITVTKSGDVYLNQEKLAPGLLSGRLKQLKTENPDTRVFINGDREAYFGAAIQILDEVRSSGITKVAIQTKLGEPLQK</sequence>
<organism evidence="9 10">
    <name type="scientific">Candidatus Brocadia fulgida</name>
    <dbReference type="NCBI Taxonomy" id="380242"/>
    <lineage>
        <taxon>Bacteria</taxon>
        <taxon>Pseudomonadati</taxon>
        <taxon>Planctomycetota</taxon>
        <taxon>Candidatus Brocadiia</taxon>
        <taxon>Candidatus Brocadiales</taxon>
        <taxon>Candidatus Brocadiaceae</taxon>
        <taxon>Candidatus Brocadia</taxon>
    </lineage>
</organism>
<evidence type="ECO:0000256" key="1">
    <source>
        <dbReference type="ARBA" id="ARBA00004162"/>
    </source>
</evidence>
<dbReference type="Pfam" id="PF02472">
    <property type="entry name" value="ExbD"/>
    <property type="match status" value="1"/>
</dbReference>
<evidence type="ECO:0000256" key="6">
    <source>
        <dbReference type="ARBA" id="ARBA00023136"/>
    </source>
</evidence>
<keyword evidence="3" id="KW-1003">Cell membrane</keyword>
<evidence type="ECO:0000256" key="3">
    <source>
        <dbReference type="ARBA" id="ARBA00022475"/>
    </source>
</evidence>
<dbReference type="PANTHER" id="PTHR30558">
    <property type="entry name" value="EXBD MEMBRANE COMPONENT OF PMF-DRIVEN MACROMOLECULE IMPORT SYSTEM"/>
    <property type="match status" value="1"/>
</dbReference>
<proteinExistence type="inferred from homology"/>
<reference evidence="9 10" key="1">
    <citation type="journal article" date="2013" name="BMC Microbiol.">
        <title>Identification of the type II cytochrome c maturation pathway in anammox bacteria by comparative genomics.</title>
        <authorList>
            <person name="Ferousi C."/>
            <person name="Speth D.R."/>
            <person name="Reimann J."/>
            <person name="Op den Camp H.J."/>
            <person name="Allen J.W."/>
            <person name="Keltjens J.T."/>
            <person name="Jetten M.S."/>
        </authorList>
    </citation>
    <scope>NUCLEOTIDE SEQUENCE [LARGE SCALE GENOMIC DNA]</scope>
    <source>
        <strain evidence="9">RU1</strain>
    </source>
</reference>
<evidence type="ECO:0000256" key="7">
    <source>
        <dbReference type="RuleBase" id="RU003879"/>
    </source>
</evidence>